<dbReference type="RefSeq" id="WP_345538878.1">
    <property type="nucleotide sequence ID" value="NZ_BAABGJ010000028.1"/>
</dbReference>
<reference evidence="2" key="1">
    <citation type="journal article" date="2019" name="Int. J. Syst. Evol. Microbiol.">
        <title>The Global Catalogue of Microorganisms (GCM) 10K type strain sequencing project: providing services to taxonomists for standard genome sequencing and annotation.</title>
        <authorList>
            <consortium name="The Broad Institute Genomics Platform"/>
            <consortium name="The Broad Institute Genome Sequencing Center for Infectious Disease"/>
            <person name="Wu L."/>
            <person name="Ma J."/>
        </authorList>
    </citation>
    <scope>NUCLEOTIDE SEQUENCE [LARGE SCALE GENOMIC DNA]</scope>
    <source>
        <strain evidence="2">JCM 17804</strain>
    </source>
</reference>
<organism evidence="1 2">
    <name type="scientific">Variovorax defluvii</name>
    <dbReference type="NCBI Taxonomy" id="913761"/>
    <lineage>
        <taxon>Bacteria</taxon>
        <taxon>Pseudomonadati</taxon>
        <taxon>Pseudomonadota</taxon>
        <taxon>Betaproteobacteria</taxon>
        <taxon>Burkholderiales</taxon>
        <taxon>Comamonadaceae</taxon>
        <taxon>Variovorax</taxon>
    </lineage>
</organism>
<keyword evidence="2" id="KW-1185">Reference proteome</keyword>
<evidence type="ECO:0000313" key="2">
    <source>
        <dbReference type="Proteomes" id="UP001500975"/>
    </source>
</evidence>
<dbReference type="EMBL" id="BAABGJ010000028">
    <property type="protein sequence ID" value="GAA4345877.1"/>
    <property type="molecule type" value="Genomic_DNA"/>
</dbReference>
<comment type="caution">
    <text evidence="1">The sequence shown here is derived from an EMBL/GenBank/DDBJ whole genome shotgun (WGS) entry which is preliminary data.</text>
</comment>
<evidence type="ECO:0000313" key="1">
    <source>
        <dbReference type="EMBL" id="GAA4345877.1"/>
    </source>
</evidence>
<sequence length="99" mass="11101">MLDTFIAWAQRIQAQTAGPSLKIQLTENDEPENRSARLNFDAPFAIARITFWNSGDYDAEVSARETGRVTYSGFGLIDEGRDLSHLFAPVFRALRVDPP</sequence>
<dbReference type="Proteomes" id="UP001500975">
    <property type="component" value="Unassembled WGS sequence"/>
</dbReference>
<gene>
    <name evidence="1" type="ORF">GCM10023165_30310</name>
</gene>
<name>A0ABP8HW77_9BURK</name>
<protein>
    <submittedName>
        <fullName evidence="1">Uncharacterized protein</fullName>
    </submittedName>
</protein>
<dbReference type="Pfam" id="PF24689">
    <property type="entry name" value="TriTu"/>
    <property type="match status" value="1"/>
</dbReference>
<accession>A0ABP8HW77</accession>
<dbReference type="InterPro" id="IPR057062">
    <property type="entry name" value="TriTu"/>
</dbReference>
<proteinExistence type="predicted"/>